<dbReference type="EMBL" id="KV441386">
    <property type="protein sequence ID" value="OAF63213.1"/>
    <property type="molecule type" value="Genomic_DNA"/>
</dbReference>
<gene>
    <name evidence="1" type="ORF">VC83_00615</name>
</gene>
<dbReference type="Proteomes" id="UP000077154">
    <property type="component" value="Unassembled WGS sequence"/>
</dbReference>
<dbReference type="RefSeq" id="XP_024328483.1">
    <property type="nucleotide sequence ID" value="XM_024464303.1"/>
</dbReference>
<accession>A0A177APF7</accession>
<dbReference type="AlphaFoldDB" id="A0A177APF7"/>
<dbReference type="VEuPathDB" id="FungiDB:GMDG_00652"/>
<dbReference type="OrthoDB" id="408631at2759"/>
<protein>
    <submittedName>
        <fullName evidence="1">Uncharacterized protein</fullName>
    </submittedName>
</protein>
<reference evidence="1" key="1">
    <citation type="submission" date="2016-03" db="EMBL/GenBank/DDBJ databases">
        <title>Updated assembly of Pseudogymnoascus destructans, the fungus causing white-nose syndrome of bats.</title>
        <authorList>
            <person name="Palmer J.M."/>
            <person name="Drees K.P."/>
            <person name="Foster J.T."/>
            <person name="Lindner D.L."/>
        </authorList>
    </citation>
    <scope>NUCLEOTIDE SEQUENCE [LARGE SCALE GENOMIC DNA]</scope>
    <source>
        <strain evidence="1">20631-21</strain>
    </source>
</reference>
<organism evidence="1">
    <name type="scientific">Pseudogymnoascus destructans</name>
    <dbReference type="NCBI Taxonomy" id="655981"/>
    <lineage>
        <taxon>Eukaryota</taxon>
        <taxon>Fungi</taxon>
        <taxon>Dikarya</taxon>
        <taxon>Ascomycota</taxon>
        <taxon>Pezizomycotina</taxon>
        <taxon>Leotiomycetes</taxon>
        <taxon>Thelebolales</taxon>
        <taxon>Thelebolaceae</taxon>
        <taxon>Pseudogymnoascus</taxon>
    </lineage>
</organism>
<dbReference type="eggNOG" id="ENOG502SPCI">
    <property type="taxonomic scope" value="Eukaryota"/>
</dbReference>
<dbReference type="GeneID" id="36283709"/>
<proteinExistence type="predicted"/>
<name>A0A177APF7_9PEZI</name>
<sequence length="265" mass="29819">MFAALVNIINDVALGPENRKVKKYLDDATCESVARDLSKVDFEAFQRAVLLTAFQCDGLLGTLLLEWFWRNDAAFFRRANFERMFRSIGVPETTTQLLNQQNGMTSALSDAMDVLIMVVPQFMHAAPSPEQLEVVAWNLFARETTLTQREVKREVVSTLKYLLLRIRLNKEKWRSFCHLGDFVDASPADKELTEALVNSLTGDGSEQTVTSDQLLLAIDIVPNLQARFYQLWAVLFQPSAPIAQAKLSRAPEAMPTHINGAVWAI</sequence>
<evidence type="ECO:0000313" key="1">
    <source>
        <dbReference type="EMBL" id="OAF63213.1"/>
    </source>
</evidence>